<organism evidence="10 11">
    <name type="scientific">Odobenus rosmarus divergens</name>
    <name type="common">Pacific walrus</name>
    <dbReference type="NCBI Taxonomy" id="9708"/>
    <lineage>
        <taxon>Eukaryota</taxon>
        <taxon>Metazoa</taxon>
        <taxon>Chordata</taxon>
        <taxon>Craniata</taxon>
        <taxon>Vertebrata</taxon>
        <taxon>Euteleostomi</taxon>
        <taxon>Mammalia</taxon>
        <taxon>Eutheria</taxon>
        <taxon>Laurasiatheria</taxon>
        <taxon>Carnivora</taxon>
        <taxon>Caniformia</taxon>
        <taxon>Pinnipedia</taxon>
        <taxon>Odobenidae</taxon>
        <taxon>Odobenus</taxon>
    </lineage>
</organism>
<dbReference type="PANTHER" id="PTHR33968:SF1">
    <property type="entry name" value="PROTEIN PET100 HOMOLOG, MITOCHONDRIAL"/>
    <property type="match status" value="1"/>
</dbReference>
<gene>
    <name evidence="11" type="primary">LOC101364416</name>
</gene>
<evidence type="ECO:0000256" key="1">
    <source>
        <dbReference type="ARBA" id="ARBA00004167"/>
    </source>
</evidence>
<sequence>MRISRKRKEPDNKDNKQLIDTDPEMTEMLELEDKKFELEVFQITLHLIVPVTMLWIANQTEWFDDYMIQNKKELWTLEKEDQYQDPKEFRERIQKIQEEKLLQVAGRAS</sequence>
<feature type="compositionally biased region" description="Basic and acidic residues" evidence="9">
    <location>
        <begin position="8"/>
        <end position="19"/>
    </location>
</feature>
<keyword evidence="7" id="KW-0472">Membrane</keyword>
<evidence type="ECO:0000256" key="5">
    <source>
        <dbReference type="ARBA" id="ARBA00022989"/>
    </source>
</evidence>
<dbReference type="GO" id="GO:0033617">
    <property type="term" value="P:mitochondrial respiratory chain complex IV assembly"/>
    <property type="evidence" value="ECO:0007669"/>
    <property type="project" value="InterPro"/>
</dbReference>
<dbReference type="Proteomes" id="UP000245340">
    <property type="component" value="Unplaced"/>
</dbReference>
<comment type="subcellular location">
    <subcellularLocation>
        <location evidence="1">Membrane</location>
        <topology evidence="1">Single-pass membrane protein</topology>
    </subcellularLocation>
    <subcellularLocation>
        <location evidence="2">Mitochondrion membrane</location>
    </subcellularLocation>
</comment>
<dbReference type="AlphaFoldDB" id="A0A9B0GVD5"/>
<evidence type="ECO:0000256" key="3">
    <source>
        <dbReference type="ARBA" id="ARBA00022692"/>
    </source>
</evidence>
<keyword evidence="5" id="KW-1133">Transmembrane helix</keyword>
<keyword evidence="4" id="KW-0809">Transit peptide</keyword>
<comment type="similarity">
    <text evidence="8">Belongs to the PET100 family.</text>
</comment>
<keyword evidence="10" id="KW-1185">Reference proteome</keyword>
<proteinExistence type="inferred from homology"/>
<evidence type="ECO:0000313" key="11">
    <source>
        <dbReference type="RefSeq" id="XP_004406992.1"/>
    </source>
</evidence>
<feature type="region of interest" description="Disordered" evidence="9">
    <location>
        <begin position="1"/>
        <end position="21"/>
    </location>
</feature>
<keyword evidence="3" id="KW-0812">Transmembrane</keyword>
<evidence type="ECO:0000256" key="6">
    <source>
        <dbReference type="ARBA" id="ARBA00023128"/>
    </source>
</evidence>
<dbReference type="Pfam" id="PF09803">
    <property type="entry name" value="Pet100"/>
    <property type="match status" value="1"/>
</dbReference>
<evidence type="ECO:0000256" key="8">
    <source>
        <dbReference type="ARBA" id="ARBA00038077"/>
    </source>
</evidence>
<evidence type="ECO:0000256" key="9">
    <source>
        <dbReference type="SAM" id="MobiDB-lite"/>
    </source>
</evidence>
<evidence type="ECO:0000256" key="2">
    <source>
        <dbReference type="ARBA" id="ARBA00004325"/>
    </source>
</evidence>
<evidence type="ECO:0000313" key="10">
    <source>
        <dbReference type="Proteomes" id="UP000245340"/>
    </source>
</evidence>
<dbReference type="RefSeq" id="XP_004406992.1">
    <property type="nucleotide sequence ID" value="XM_004406935.1"/>
</dbReference>
<reference evidence="11" key="1">
    <citation type="submission" date="2025-08" db="UniProtKB">
        <authorList>
            <consortium name="RefSeq"/>
        </authorList>
    </citation>
    <scope>IDENTIFICATION</scope>
</reference>
<dbReference type="InterPro" id="IPR018625">
    <property type="entry name" value="Pet100"/>
</dbReference>
<protein>
    <submittedName>
        <fullName evidence="11">Protein PET100 homolog, mitochondrial-like</fullName>
    </submittedName>
</protein>
<evidence type="ECO:0000256" key="4">
    <source>
        <dbReference type="ARBA" id="ARBA00022946"/>
    </source>
</evidence>
<evidence type="ECO:0000256" key="7">
    <source>
        <dbReference type="ARBA" id="ARBA00023136"/>
    </source>
</evidence>
<dbReference type="GO" id="GO:0051082">
    <property type="term" value="F:unfolded protein binding"/>
    <property type="evidence" value="ECO:0007669"/>
    <property type="project" value="TreeGrafter"/>
</dbReference>
<dbReference type="GO" id="GO:0005743">
    <property type="term" value="C:mitochondrial inner membrane"/>
    <property type="evidence" value="ECO:0007669"/>
    <property type="project" value="TreeGrafter"/>
</dbReference>
<dbReference type="PANTHER" id="PTHR33968">
    <property type="entry name" value="PROTEIN PET100 HOMOLOG, MITOCHONDRIAL"/>
    <property type="match status" value="1"/>
</dbReference>
<keyword evidence="6" id="KW-0496">Mitochondrion</keyword>
<name>A0A9B0GVD5_ODORO</name>
<accession>A0A9B0GVD5</accession>